<accession>A0A251STM7</accession>
<keyword evidence="3" id="KW-1185">Reference proteome</keyword>
<dbReference type="Gramene" id="mRNA:HanXRQr2_Chr13g0580011">
    <property type="protein sequence ID" value="CDS:HanXRQr2_Chr13g0580011.1"/>
    <property type="gene ID" value="HanXRQr2_Chr13g0580011"/>
</dbReference>
<organism evidence="2 3">
    <name type="scientific">Helianthus annuus</name>
    <name type="common">Common sunflower</name>
    <dbReference type="NCBI Taxonomy" id="4232"/>
    <lineage>
        <taxon>Eukaryota</taxon>
        <taxon>Viridiplantae</taxon>
        <taxon>Streptophyta</taxon>
        <taxon>Embryophyta</taxon>
        <taxon>Tracheophyta</taxon>
        <taxon>Spermatophyta</taxon>
        <taxon>Magnoliopsida</taxon>
        <taxon>eudicotyledons</taxon>
        <taxon>Gunneridae</taxon>
        <taxon>Pentapetalae</taxon>
        <taxon>asterids</taxon>
        <taxon>campanulids</taxon>
        <taxon>Asterales</taxon>
        <taxon>Asteraceae</taxon>
        <taxon>Asteroideae</taxon>
        <taxon>Heliantheae alliance</taxon>
        <taxon>Heliantheae</taxon>
        <taxon>Helianthus</taxon>
    </lineage>
</organism>
<gene>
    <name evidence="2" type="ORF">HannXRQ_Chr13g0396211</name>
    <name evidence="1" type="ORF">HanXRQr2_Chr13g0580011</name>
</gene>
<dbReference type="AlphaFoldDB" id="A0A251STM7"/>
<reference evidence="1" key="3">
    <citation type="submission" date="2020-06" db="EMBL/GenBank/DDBJ databases">
        <title>Helianthus annuus Genome sequencing and assembly Release 2.</title>
        <authorList>
            <person name="Gouzy J."/>
            <person name="Langlade N."/>
            <person name="Munos S."/>
        </authorList>
    </citation>
    <scope>NUCLEOTIDE SEQUENCE</scope>
    <source>
        <tissue evidence="1">Leaves</tissue>
    </source>
</reference>
<reference evidence="2" key="2">
    <citation type="submission" date="2017-02" db="EMBL/GenBank/DDBJ databases">
        <title>Sunflower complete genome.</title>
        <authorList>
            <person name="Langlade N."/>
            <person name="Munos S."/>
        </authorList>
    </citation>
    <scope>NUCLEOTIDE SEQUENCE [LARGE SCALE GENOMIC DNA]</scope>
    <source>
        <tissue evidence="2">Leaves</tissue>
    </source>
</reference>
<reference evidence="1 3" key="1">
    <citation type="journal article" date="2017" name="Nature">
        <title>The sunflower genome provides insights into oil metabolism, flowering and Asterid evolution.</title>
        <authorList>
            <person name="Badouin H."/>
            <person name="Gouzy J."/>
            <person name="Grassa C.J."/>
            <person name="Murat F."/>
            <person name="Staton S.E."/>
            <person name="Cottret L."/>
            <person name="Lelandais-Briere C."/>
            <person name="Owens G.L."/>
            <person name="Carrere S."/>
            <person name="Mayjonade B."/>
            <person name="Legrand L."/>
            <person name="Gill N."/>
            <person name="Kane N.C."/>
            <person name="Bowers J.E."/>
            <person name="Hubner S."/>
            <person name="Bellec A."/>
            <person name="Berard A."/>
            <person name="Berges H."/>
            <person name="Blanchet N."/>
            <person name="Boniface M.C."/>
            <person name="Brunel D."/>
            <person name="Catrice O."/>
            <person name="Chaidir N."/>
            <person name="Claudel C."/>
            <person name="Donnadieu C."/>
            <person name="Faraut T."/>
            <person name="Fievet G."/>
            <person name="Helmstetter N."/>
            <person name="King M."/>
            <person name="Knapp S.J."/>
            <person name="Lai Z."/>
            <person name="Le Paslier M.C."/>
            <person name="Lippi Y."/>
            <person name="Lorenzon L."/>
            <person name="Mandel J.R."/>
            <person name="Marage G."/>
            <person name="Marchand G."/>
            <person name="Marquand E."/>
            <person name="Bret-Mestries E."/>
            <person name="Morien E."/>
            <person name="Nambeesan S."/>
            <person name="Nguyen T."/>
            <person name="Pegot-Espagnet P."/>
            <person name="Pouilly N."/>
            <person name="Raftis F."/>
            <person name="Sallet E."/>
            <person name="Schiex T."/>
            <person name="Thomas J."/>
            <person name="Vandecasteele C."/>
            <person name="Vares D."/>
            <person name="Vear F."/>
            <person name="Vautrin S."/>
            <person name="Crespi M."/>
            <person name="Mangin B."/>
            <person name="Burke J.M."/>
            <person name="Salse J."/>
            <person name="Munos S."/>
            <person name="Vincourt P."/>
            <person name="Rieseberg L.H."/>
            <person name="Langlade N.B."/>
        </authorList>
    </citation>
    <scope>NUCLEOTIDE SEQUENCE [LARGE SCALE GENOMIC DNA]</scope>
    <source>
        <strain evidence="3">cv. SF193</strain>
        <tissue evidence="1">Leaves</tissue>
    </source>
</reference>
<sequence>MLFFGHFFVKKKNCSFFLFCAEKISNFGGFVWWKKLLFFGIFFIEKNCSFLMFSG</sequence>
<dbReference type="InParanoid" id="A0A251STM7"/>
<name>A0A251STM7_HELAN</name>
<evidence type="ECO:0000313" key="2">
    <source>
        <dbReference type="EMBL" id="OTG00901.1"/>
    </source>
</evidence>
<evidence type="ECO:0000313" key="1">
    <source>
        <dbReference type="EMBL" id="KAF5772673.1"/>
    </source>
</evidence>
<dbReference type="EMBL" id="CM007902">
    <property type="protein sequence ID" value="OTG00901.1"/>
    <property type="molecule type" value="Genomic_DNA"/>
</dbReference>
<protein>
    <submittedName>
        <fullName evidence="2">Uncharacterized protein</fullName>
    </submittedName>
</protein>
<dbReference type="EMBL" id="MNCJ02000328">
    <property type="protein sequence ID" value="KAF5772673.1"/>
    <property type="molecule type" value="Genomic_DNA"/>
</dbReference>
<evidence type="ECO:0000313" key="3">
    <source>
        <dbReference type="Proteomes" id="UP000215914"/>
    </source>
</evidence>
<proteinExistence type="predicted"/>
<dbReference type="Proteomes" id="UP000215914">
    <property type="component" value="Chromosome 13"/>
</dbReference>